<dbReference type="Proteomes" id="UP000185669">
    <property type="component" value="Unassembled WGS sequence"/>
</dbReference>
<evidence type="ECO:0000256" key="5">
    <source>
        <dbReference type="ARBA" id="ARBA00022989"/>
    </source>
</evidence>
<evidence type="ECO:0000256" key="7">
    <source>
        <dbReference type="RuleBase" id="RU363032"/>
    </source>
</evidence>
<dbReference type="AlphaFoldDB" id="A0A1N6XHH3"/>
<dbReference type="Gene3D" id="1.10.3720.10">
    <property type="entry name" value="MetI-like"/>
    <property type="match status" value="1"/>
</dbReference>
<dbReference type="PROSITE" id="PS50928">
    <property type="entry name" value="ABC_TM1"/>
    <property type="match status" value="1"/>
</dbReference>
<dbReference type="RefSeq" id="WP_084566153.1">
    <property type="nucleotide sequence ID" value="NZ_FTNC01000011.1"/>
</dbReference>
<keyword evidence="2 7" id="KW-0813">Transport</keyword>
<dbReference type="InterPro" id="IPR035906">
    <property type="entry name" value="MetI-like_sf"/>
</dbReference>
<keyword evidence="6 7" id="KW-0472">Membrane</keyword>
<dbReference type="SUPFAM" id="SSF161098">
    <property type="entry name" value="MetI-like"/>
    <property type="match status" value="1"/>
</dbReference>
<protein>
    <submittedName>
        <fullName evidence="9">Carbohydrate ABC transporter membrane protein 1, CUT1 family</fullName>
    </submittedName>
</protein>
<keyword evidence="10" id="KW-1185">Reference proteome</keyword>
<evidence type="ECO:0000313" key="10">
    <source>
        <dbReference type="Proteomes" id="UP000185669"/>
    </source>
</evidence>
<accession>A0A1N6XHH3</accession>
<dbReference type="Pfam" id="PF00528">
    <property type="entry name" value="BPD_transp_1"/>
    <property type="match status" value="1"/>
</dbReference>
<evidence type="ECO:0000256" key="1">
    <source>
        <dbReference type="ARBA" id="ARBA00004651"/>
    </source>
</evidence>
<reference evidence="10" key="1">
    <citation type="submission" date="2017-01" db="EMBL/GenBank/DDBJ databases">
        <authorList>
            <person name="Varghese N."/>
            <person name="Submissions S."/>
        </authorList>
    </citation>
    <scope>NUCLEOTIDE SEQUENCE [LARGE SCALE GENOMIC DNA]</scope>
    <source>
        <strain evidence="10">ATCC 700103</strain>
    </source>
</reference>
<dbReference type="GO" id="GO:0055085">
    <property type="term" value="P:transmembrane transport"/>
    <property type="evidence" value="ECO:0007669"/>
    <property type="project" value="InterPro"/>
</dbReference>
<feature type="transmembrane region" description="Helical" evidence="7">
    <location>
        <begin position="123"/>
        <end position="144"/>
    </location>
</feature>
<proteinExistence type="inferred from homology"/>
<name>A0A1N6XHH3_9FIRM</name>
<feature type="domain" description="ABC transmembrane type-1" evidence="8">
    <location>
        <begin position="86"/>
        <end position="298"/>
    </location>
</feature>
<dbReference type="OrthoDB" id="9788108at2"/>
<sequence length="305" mass="34256">MIKKLKNTIEGSLIKWGFLEKKDDIIPYAFLAPALIILGGILFFPLVYSFVLSFFNWNMTQSGGAEFVFLDNFIKLFGNGAFWHSVRLQVLFVAISVFLELLIGLGVAMLLNHNFAGEHVVRALLLLPVFILPVVSGLTFRFMYDPQYGAINWLIGLFGFNPVPFLSKSTFAFVAIIIQDVWRMWPFMFMILYASLSSLPESPYEAAAISGATKWQVFRHVTLPMLKPSIVIAVILRIVNALKAFSEIYVMTNGGPGDATSIMSIFIYKNAFDFYEMGYSAAASYVLVAIALAFSIYLVKTQFEF</sequence>
<evidence type="ECO:0000256" key="6">
    <source>
        <dbReference type="ARBA" id="ARBA00023136"/>
    </source>
</evidence>
<feature type="transmembrane region" description="Helical" evidence="7">
    <location>
        <begin position="25"/>
        <end position="51"/>
    </location>
</feature>
<comment type="similarity">
    <text evidence="7">Belongs to the binding-protein-dependent transport system permease family.</text>
</comment>
<evidence type="ECO:0000256" key="4">
    <source>
        <dbReference type="ARBA" id="ARBA00022692"/>
    </source>
</evidence>
<organism evidence="9 10">
    <name type="scientific">Halanaerobium kushneri</name>
    <dbReference type="NCBI Taxonomy" id="56779"/>
    <lineage>
        <taxon>Bacteria</taxon>
        <taxon>Bacillati</taxon>
        <taxon>Bacillota</taxon>
        <taxon>Clostridia</taxon>
        <taxon>Halanaerobiales</taxon>
        <taxon>Halanaerobiaceae</taxon>
        <taxon>Halanaerobium</taxon>
    </lineage>
</organism>
<dbReference type="STRING" id="56779.SAMN05421834_11193"/>
<feature type="transmembrane region" description="Helical" evidence="7">
    <location>
        <begin position="279"/>
        <end position="299"/>
    </location>
</feature>
<evidence type="ECO:0000256" key="2">
    <source>
        <dbReference type="ARBA" id="ARBA00022448"/>
    </source>
</evidence>
<comment type="subcellular location">
    <subcellularLocation>
        <location evidence="1 7">Cell membrane</location>
        <topology evidence="1 7">Multi-pass membrane protein</topology>
    </subcellularLocation>
</comment>
<keyword evidence="4 7" id="KW-0812">Transmembrane</keyword>
<dbReference type="GO" id="GO:0005886">
    <property type="term" value="C:plasma membrane"/>
    <property type="evidence" value="ECO:0007669"/>
    <property type="project" value="UniProtKB-SubCell"/>
</dbReference>
<dbReference type="InterPro" id="IPR000515">
    <property type="entry name" value="MetI-like"/>
</dbReference>
<evidence type="ECO:0000313" key="9">
    <source>
        <dbReference type="EMBL" id="SIR01794.1"/>
    </source>
</evidence>
<keyword evidence="5 7" id="KW-1133">Transmembrane helix</keyword>
<feature type="transmembrane region" description="Helical" evidence="7">
    <location>
        <begin position="90"/>
        <end position="111"/>
    </location>
</feature>
<feature type="transmembrane region" description="Helical" evidence="7">
    <location>
        <begin position="216"/>
        <end position="236"/>
    </location>
</feature>
<dbReference type="EMBL" id="FTNC01000011">
    <property type="protein sequence ID" value="SIR01794.1"/>
    <property type="molecule type" value="Genomic_DNA"/>
</dbReference>
<gene>
    <name evidence="9" type="ORF">SAMN05421834_11193</name>
</gene>
<dbReference type="PANTHER" id="PTHR43005:SF1">
    <property type="entry name" value="SPERMIDINE_PUTRESCINE TRANSPORT SYSTEM PERMEASE PROTEIN"/>
    <property type="match status" value="1"/>
</dbReference>
<evidence type="ECO:0000256" key="3">
    <source>
        <dbReference type="ARBA" id="ARBA00022475"/>
    </source>
</evidence>
<evidence type="ECO:0000259" key="8">
    <source>
        <dbReference type="PROSITE" id="PS50928"/>
    </source>
</evidence>
<keyword evidence="3" id="KW-1003">Cell membrane</keyword>
<dbReference type="CDD" id="cd06261">
    <property type="entry name" value="TM_PBP2"/>
    <property type="match status" value="1"/>
</dbReference>
<dbReference type="PANTHER" id="PTHR43005">
    <property type="entry name" value="BLR7065 PROTEIN"/>
    <property type="match status" value="1"/>
</dbReference>